<protein>
    <submittedName>
        <fullName evidence="3">Uncharacterized protein</fullName>
    </submittedName>
</protein>
<dbReference type="Proteomes" id="UP001604336">
    <property type="component" value="Unassembled WGS sequence"/>
</dbReference>
<sequence>MRNLYLQTPQKDHTPANRRSKSVSDHNKNPHKVSKKSLHSLSTEVSENESSAFESPKESIDFSITENSNASTSPGATPSSEIVALSDLSPSLSSSSSSSVITCDKYIAVNDTNTKCENSGVNSLKQIGSVEAEMVIKHLRDARIQVRISNDLDSKKLLDALINIIIDELGGSRYEEKDWINELVSSNARVIIPSVLLGIFAILVFLLFNSGAKGVPSGPPPT</sequence>
<feature type="compositionally biased region" description="Basic residues" evidence="1">
    <location>
        <begin position="29"/>
        <end position="38"/>
    </location>
</feature>
<keyword evidence="2" id="KW-1133">Transmembrane helix</keyword>
<evidence type="ECO:0000256" key="2">
    <source>
        <dbReference type="SAM" id="Phobius"/>
    </source>
</evidence>
<dbReference type="AlphaFoldDB" id="A0ABD1VBL5"/>
<comment type="caution">
    <text evidence="3">The sequence shown here is derived from an EMBL/GenBank/DDBJ whole genome shotgun (WGS) entry which is preliminary data.</text>
</comment>
<evidence type="ECO:0000313" key="4">
    <source>
        <dbReference type="Proteomes" id="UP001604336"/>
    </source>
</evidence>
<organism evidence="3 4">
    <name type="scientific">Abeliophyllum distichum</name>
    <dbReference type="NCBI Taxonomy" id="126358"/>
    <lineage>
        <taxon>Eukaryota</taxon>
        <taxon>Viridiplantae</taxon>
        <taxon>Streptophyta</taxon>
        <taxon>Embryophyta</taxon>
        <taxon>Tracheophyta</taxon>
        <taxon>Spermatophyta</taxon>
        <taxon>Magnoliopsida</taxon>
        <taxon>eudicotyledons</taxon>
        <taxon>Gunneridae</taxon>
        <taxon>Pentapetalae</taxon>
        <taxon>asterids</taxon>
        <taxon>lamiids</taxon>
        <taxon>Lamiales</taxon>
        <taxon>Oleaceae</taxon>
        <taxon>Forsythieae</taxon>
        <taxon>Abeliophyllum</taxon>
    </lineage>
</organism>
<reference evidence="4" key="1">
    <citation type="submission" date="2024-07" db="EMBL/GenBank/DDBJ databases">
        <title>Two chromosome-level genome assemblies of Korean endemic species Abeliophyllum distichum and Forsythia ovata (Oleaceae).</title>
        <authorList>
            <person name="Jang H."/>
        </authorList>
    </citation>
    <scope>NUCLEOTIDE SEQUENCE [LARGE SCALE GENOMIC DNA]</scope>
</reference>
<keyword evidence="4" id="KW-1185">Reference proteome</keyword>
<dbReference type="EMBL" id="JBFOLK010000002">
    <property type="protein sequence ID" value="KAL2534730.1"/>
    <property type="molecule type" value="Genomic_DNA"/>
</dbReference>
<feature type="region of interest" description="Disordered" evidence="1">
    <location>
        <begin position="1"/>
        <end position="59"/>
    </location>
</feature>
<proteinExistence type="predicted"/>
<evidence type="ECO:0000256" key="1">
    <source>
        <dbReference type="SAM" id="MobiDB-lite"/>
    </source>
</evidence>
<feature type="transmembrane region" description="Helical" evidence="2">
    <location>
        <begin position="190"/>
        <end position="208"/>
    </location>
</feature>
<evidence type="ECO:0000313" key="3">
    <source>
        <dbReference type="EMBL" id="KAL2534730.1"/>
    </source>
</evidence>
<accession>A0ABD1VBL5</accession>
<gene>
    <name evidence="3" type="ORF">Adt_08081</name>
</gene>
<keyword evidence="2" id="KW-0812">Transmembrane</keyword>
<keyword evidence="2" id="KW-0472">Membrane</keyword>
<feature type="compositionally biased region" description="Polar residues" evidence="1">
    <location>
        <begin position="43"/>
        <end position="53"/>
    </location>
</feature>
<name>A0ABD1VBL5_9LAMI</name>